<evidence type="ECO:0000313" key="2">
    <source>
        <dbReference type="Proteomes" id="UP000006882"/>
    </source>
</evidence>
<dbReference type="Proteomes" id="UP000006882">
    <property type="component" value="Chromosome G5"/>
</dbReference>
<dbReference type="EMBL" id="CM007655">
    <property type="protein sequence ID" value="ONI06366.1"/>
    <property type="molecule type" value="Genomic_DNA"/>
</dbReference>
<gene>
    <name evidence="1" type="ORF">PRUPE_5G056200</name>
</gene>
<evidence type="ECO:0000313" key="1">
    <source>
        <dbReference type="EMBL" id="ONI06366.1"/>
    </source>
</evidence>
<proteinExistence type="predicted"/>
<accession>A0A251P463</accession>
<dbReference type="Gramene" id="ONI06366">
    <property type="protein sequence ID" value="ONI06366"/>
    <property type="gene ID" value="PRUPE_5G056200"/>
</dbReference>
<keyword evidence="2" id="KW-1185">Reference proteome</keyword>
<dbReference type="AlphaFoldDB" id="A0A251P463"/>
<sequence>MFQSWGFFGATSSKIHFSGRVISLHFIIFGTATFDFSRLVWNKVVSPLLSKSLALGQTMFITLYETL</sequence>
<name>A0A251P463_PRUPE</name>
<organism evidence="1 2">
    <name type="scientific">Prunus persica</name>
    <name type="common">Peach</name>
    <name type="synonym">Amygdalus persica</name>
    <dbReference type="NCBI Taxonomy" id="3760"/>
    <lineage>
        <taxon>Eukaryota</taxon>
        <taxon>Viridiplantae</taxon>
        <taxon>Streptophyta</taxon>
        <taxon>Embryophyta</taxon>
        <taxon>Tracheophyta</taxon>
        <taxon>Spermatophyta</taxon>
        <taxon>Magnoliopsida</taxon>
        <taxon>eudicotyledons</taxon>
        <taxon>Gunneridae</taxon>
        <taxon>Pentapetalae</taxon>
        <taxon>rosids</taxon>
        <taxon>fabids</taxon>
        <taxon>Rosales</taxon>
        <taxon>Rosaceae</taxon>
        <taxon>Amygdaloideae</taxon>
        <taxon>Amygdaleae</taxon>
        <taxon>Prunus</taxon>
    </lineage>
</organism>
<reference evidence="1 2" key="1">
    <citation type="journal article" date="2013" name="Nat. Genet.">
        <title>The high-quality draft genome of peach (Prunus persica) identifies unique patterns of genetic diversity, domestication and genome evolution.</title>
        <authorList>
            <consortium name="International Peach Genome Initiative"/>
            <person name="Verde I."/>
            <person name="Abbott A.G."/>
            <person name="Scalabrin S."/>
            <person name="Jung S."/>
            <person name="Shu S."/>
            <person name="Marroni F."/>
            <person name="Zhebentyayeva T."/>
            <person name="Dettori M.T."/>
            <person name="Grimwood J."/>
            <person name="Cattonaro F."/>
            <person name="Zuccolo A."/>
            <person name="Rossini L."/>
            <person name="Jenkins J."/>
            <person name="Vendramin E."/>
            <person name="Meisel L.A."/>
            <person name="Decroocq V."/>
            <person name="Sosinski B."/>
            <person name="Prochnik S."/>
            <person name="Mitros T."/>
            <person name="Policriti A."/>
            <person name="Cipriani G."/>
            <person name="Dondini L."/>
            <person name="Ficklin S."/>
            <person name="Goodstein D.M."/>
            <person name="Xuan P."/>
            <person name="Del Fabbro C."/>
            <person name="Aramini V."/>
            <person name="Copetti D."/>
            <person name="Gonzalez S."/>
            <person name="Horner D.S."/>
            <person name="Falchi R."/>
            <person name="Lucas S."/>
            <person name="Mica E."/>
            <person name="Maldonado J."/>
            <person name="Lazzari B."/>
            <person name="Bielenberg D."/>
            <person name="Pirona R."/>
            <person name="Miculan M."/>
            <person name="Barakat A."/>
            <person name="Testolin R."/>
            <person name="Stella A."/>
            <person name="Tartarini S."/>
            <person name="Tonutti P."/>
            <person name="Arus P."/>
            <person name="Orellana A."/>
            <person name="Wells C."/>
            <person name="Main D."/>
            <person name="Vizzotto G."/>
            <person name="Silva H."/>
            <person name="Salamini F."/>
            <person name="Schmutz J."/>
            <person name="Morgante M."/>
            <person name="Rokhsar D.S."/>
        </authorList>
    </citation>
    <scope>NUCLEOTIDE SEQUENCE [LARGE SCALE GENOMIC DNA]</scope>
    <source>
        <strain evidence="2">cv. Nemared</strain>
    </source>
</reference>
<protein>
    <submittedName>
        <fullName evidence="1">Uncharacterized protein</fullName>
    </submittedName>
</protein>